<dbReference type="InterPro" id="IPR038071">
    <property type="entry name" value="UROD/MetE-like_sf"/>
</dbReference>
<evidence type="ECO:0008006" key="3">
    <source>
        <dbReference type="Google" id="ProtNLM"/>
    </source>
</evidence>
<proteinExistence type="predicted"/>
<organism evidence="1 2">
    <name type="scientific">Desulfamplus magnetovallimortis</name>
    <dbReference type="NCBI Taxonomy" id="1246637"/>
    <lineage>
        <taxon>Bacteria</taxon>
        <taxon>Pseudomonadati</taxon>
        <taxon>Thermodesulfobacteriota</taxon>
        <taxon>Desulfobacteria</taxon>
        <taxon>Desulfobacterales</taxon>
        <taxon>Desulfobacteraceae</taxon>
        <taxon>Desulfamplus</taxon>
    </lineage>
</organism>
<dbReference type="Proteomes" id="UP000191931">
    <property type="component" value="Unassembled WGS sequence"/>
</dbReference>
<dbReference type="EMBL" id="FWEV01000276">
    <property type="protein sequence ID" value="SLM31561.1"/>
    <property type="molecule type" value="Genomic_DNA"/>
</dbReference>
<dbReference type="RefSeq" id="WP_080800415.1">
    <property type="nucleotide sequence ID" value="NZ_LT828541.1"/>
</dbReference>
<protein>
    <recommendedName>
        <fullName evidence="3">Methionine synthase</fullName>
    </recommendedName>
</protein>
<accession>A0A1W1HGC0</accession>
<name>A0A1W1HGC0_9BACT</name>
<sequence length="368" mass="41071">MTNISGSLSFSPDCLPLLVGSLPIEDHDEATRLMLEYTPEIPLWIQLPIYREEGMLYQFLPGMPGLKRRGDDFFIDTQSSSFEDELLAFYEDYMAFYDALQDYNLDSECRFALTDTTARGFSSFMKIISKLPNVPVSLKGQVTGPITMGIGVKDEAGKLLFYDERLRDVVIKQVAMNAAWQVRTLLALKSRQKPIIFFDEPGVVGFGSSTYISISREQIVESLGECIDAVHAAGGIAGIHICANGDWSLAFESGTDIINFDAWSFFDRVILYRDHLKDFILRGGILAWGIVPTSSPEHIEAASSEKLFEMWQGELEQIKALGIDERKILSQTLITPSCGTGSLDPAHALKVLELVRDLSCAIRKHYCL</sequence>
<dbReference type="STRING" id="1246637.MTBBW1_350052"/>
<evidence type="ECO:0000313" key="1">
    <source>
        <dbReference type="EMBL" id="SLM31561.1"/>
    </source>
</evidence>
<keyword evidence="2" id="KW-1185">Reference proteome</keyword>
<dbReference type="OrthoDB" id="144815at2"/>
<dbReference type="AlphaFoldDB" id="A0A1W1HGC0"/>
<dbReference type="SUPFAM" id="SSF51726">
    <property type="entry name" value="UROD/MetE-like"/>
    <property type="match status" value="1"/>
</dbReference>
<reference evidence="1 2" key="1">
    <citation type="submission" date="2017-03" db="EMBL/GenBank/DDBJ databases">
        <authorList>
            <person name="Afonso C.L."/>
            <person name="Miller P.J."/>
            <person name="Scott M.A."/>
            <person name="Spackman E."/>
            <person name="Goraichik I."/>
            <person name="Dimitrov K.M."/>
            <person name="Suarez D.L."/>
            <person name="Swayne D.E."/>
        </authorList>
    </citation>
    <scope>NUCLEOTIDE SEQUENCE [LARGE SCALE GENOMIC DNA]</scope>
    <source>
        <strain evidence="1">PRJEB14757</strain>
    </source>
</reference>
<dbReference type="Gene3D" id="3.20.20.210">
    <property type="match status" value="1"/>
</dbReference>
<gene>
    <name evidence="1" type="ORF">MTBBW1_350052</name>
</gene>
<evidence type="ECO:0000313" key="2">
    <source>
        <dbReference type="Proteomes" id="UP000191931"/>
    </source>
</evidence>